<keyword evidence="4" id="KW-1185">Reference proteome</keyword>
<accession>F0ZKC1</accession>
<feature type="compositionally biased region" description="Low complexity" evidence="1">
    <location>
        <begin position="468"/>
        <end position="479"/>
    </location>
</feature>
<dbReference type="GeneID" id="10501132"/>
<keyword evidence="2" id="KW-1133">Transmembrane helix</keyword>
<sequence>MISNSYYTIKINIDLYSQENYSNQECGGSIDITGKDITKYPPCKTFLDAGIRSLQVINENPETIIKSLEFIVENLENEVWPTVYVTSPLDIMNYCTFELKFANQTLQNTDYFIVIDGLSMNPSGNSFFRYISFENNDLCPKKQVTLRNLYLFGFGSSHPINNVVRNIKTSNLEFNFQRIHSMFTTFFNGWANDGIIEFNQNEKPIQITIRNCTFESMYYDFLNTYYSNITLESSTFKTLYSYDFPFYLRNSNLTVENVIFDDLSLDLLIYIDSGSFRIANTRFINSALNTITYFYSGSSQYLQPSFVTNCSFSDSFFINYFFDPETYPDSFNYLFTIESDIEMDPVFHLVLQDITFTNNEIYSFGLLKSINSTNIQISIINTTLPLDFSRGFEVSNNTIKILDSQLETNITILGSYNIIKSNNLLISNETIESYLKDCEECIFLFDIPEEDSSNSSSSSDSGSHDSSSHSSTNNNSESSIEIIEKSKSNTGKIIAIVVPIGSFIVIGSAITLLIVMYKKRNKNNDIELNNKDNFTNYLGSSETSGDKDAEKPTKKSLNVFGKKVQSELD</sequence>
<dbReference type="VEuPathDB" id="AmoebaDB:DICPUDRAFT_152045"/>
<evidence type="ECO:0000256" key="2">
    <source>
        <dbReference type="SAM" id="Phobius"/>
    </source>
</evidence>
<dbReference type="PANTHER" id="PTHR31318:SF2">
    <property type="entry name" value="PECTIN LYASE-LIKE FAMILY PROTEIN-RELATED"/>
    <property type="match status" value="1"/>
</dbReference>
<dbReference type="Proteomes" id="UP000001064">
    <property type="component" value="Unassembled WGS sequence"/>
</dbReference>
<dbReference type="SUPFAM" id="SSF51126">
    <property type="entry name" value="Pectin lyase-like"/>
    <property type="match status" value="1"/>
</dbReference>
<dbReference type="RefSeq" id="XP_003287856.1">
    <property type="nucleotide sequence ID" value="XM_003287808.1"/>
</dbReference>
<feature type="transmembrane region" description="Helical" evidence="2">
    <location>
        <begin position="493"/>
        <end position="517"/>
    </location>
</feature>
<dbReference type="OMA" id="YPPCKTF"/>
<evidence type="ECO:0000313" key="4">
    <source>
        <dbReference type="Proteomes" id="UP000001064"/>
    </source>
</evidence>
<feature type="region of interest" description="Disordered" evidence="1">
    <location>
        <begin position="451"/>
        <end position="479"/>
    </location>
</feature>
<dbReference type="InterPro" id="IPR011050">
    <property type="entry name" value="Pectin_lyase_fold/virulence"/>
</dbReference>
<evidence type="ECO:0000256" key="1">
    <source>
        <dbReference type="SAM" id="MobiDB-lite"/>
    </source>
</evidence>
<feature type="compositionally biased region" description="Basic and acidic residues" evidence="1">
    <location>
        <begin position="544"/>
        <end position="553"/>
    </location>
</feature>
<dbReference type="PANTHER" id="PTHR31318">
    <property type="entry name" value="EXPRESSED PROTEIN-RELATED"/>
    <property type="match status" value="1"/>
</dbReference>
<feature type="region of interest" description="Disordered" evidence="1">
    <location>
        <begin position="531"/>
        <end position="569"/>
    </location>
</feature>
<dbReference type="eggNOG" id="ENOG502RIBY">
    <property type="taxonomic scope" value="Eukaryota"/>
</dbReference>
<dbReference type="EMBL" id="GL871054">
    <property type="protein sequence ID" value="EGC35619.1"/>
    <property type="molecule type" value="Genomic_DNA"/>
</dbReference>
<proteinExistence type="predicted"/>
<keyword evidence="2" id="KW-0812">Transmembrane</keyword>
<dbReference type="Gene3D" id="2.160.20.10">
    <property type="entry name" value="Single-stranded right-handed beta-helix, Pectin lyase-like"/>
    <property type="match status" value="1"/>
</dbReference>
<gene>
    <name evidence="3" type="ORF">DICPUDRAFT_152045</name>
</gene>
<evidence type="ECO:0000313" key="3">
    <source>
        <dbReference type="EMBL" id="EGC35619.1"/>
    </source>
</evidence>
<dbReference type="InterPro" id="IPR012334">
    <property type="entry name" value="Pectin_lyas_fold"/>
</dbReference>
<dbReference type="KEGG" id="dpp:DICPUDRAFT_152045"/>
<organism evidence="3 4">
    <name type="scientific">Dictyostelium purpureum</name>
    <name type="common">Slime mold</name>
    <dbReference type="NCBI Taxonomy" id="5786"/>
    <lineage>
        <taxon>Eukaryota</taxon>
        <taxon>Amoebozoa</taxon>
        <taxon>Evosea</taxon>
        <taxon>Eumycetozoa</taxon>
        <taxon>Dictyostelia</taxon>
        <taxon>Dictyosteliales</taxon>
        <taxon>Dictyosteliaceae</taxon>
        <taxon>Dictyostelium</taxon>
    </lineage>
</organism>
<dbReference type="AlphaFoldDB" id="F0ZKC1"/>
<feature type="compositionally biased region" description="Polar residues" evidence="1">
    <location>
        <begin position="531"/>
        <end position="543"/>
    </location>
</feature>
<name>F0ZKC1_DICPU</name>
<keyword evidence="2" id="KW-0472">Membrane</keyword>
<dbReference type="InParanoid" id="F0ZKC1"/>
<reference evidence="4" key="1">
    <citation type="journal article" date="2011" name="Genome Biol.">
        <title>Comparative genomics of the social amoebae Dictyostelium discoideum and Dictyostelium purpureum.</title>
        <authorList>
            <consortium name="US DOE Joint Genome Institute (JGI-PGF)"/>
            <person name="Sucgang R."/>
            <person name="Kuo A."/>
            <person name="Tian X."/>
            <person name="Salerno W."/>
            <person name="Parikh A."/>
            <person name="Feasley C.L."/>
            <person name="Dalin E."/>
            <person name="Tu H."/>
            <person name="Huang E."/>
            <person name="Barry K."/>
            <person name="Lindquist E."/>
            <person name="Shapiro H."/>
            <person name="Bruce D."/>
            <person name="Schmutz J."/>
            <person name="Salamov A."/>
            <person name="Fey P."/>
            <person name="Gaudet P."/>
            <person name="Anjard C."/>
            <person name="Babu M.M."/>
            <person name="Basu S."/>
            <person name="Bushmanova Y."/>
            <person name="van der Wel H."/>
            <person name="Katoh-Kurasawa M."/>
            <person name="Dinh C."/>
            <person name="Coutinho P.M."/>
            <person name="Saito T."/>
            <person name="Elias M."/>
            <person name="Schaap P."/>
            <person name="Kay R.R."/>
            <person name="Henrissat B."/>
            <person name="Eichinger L."/>
            <person name="Rivero F."/>
            <person name="Putnam N.H."/>
            <person name="West C.M."/>
            <person name="Loomis W.F."/>
            <person name="Chisholm R.L."/>
            <person name="Shaulsky G."/>
            <person name="Strassmann J.E."/>
            <person name="Queller D.C."/>
            <person name="Kuspa A."/>
            <person name="Grigoriev I.V."/>
        </authorList>
    </citation>
    <scope>NUCLEOTIDE SEQUENCE [LARGE SCALE GENOMIC DNA]</scope>
    <source>
        <strain evidence="4">QSDP1</strain>
    </source>
</reference>
<protein>
    <submittedName>
        <fullName evidence="3">Uncharacterized protein</fullName>
    </submittedName>
</protein>